<comment type="pathway">
    <text evidence="6 14">Cofactor biosynthesis; adenosylcobalamin biosynthesis; adenosylcobalamin from cob(II)yrinate a,c-diamide: step 5/7.</text>
</comment>
<dbReference type="PANTHER" id="PTHR34848">
    <property type="match status" value="1"/>
</dbReference>
<dbReference type="GO" id="GO:0005525">
    <property type="term" value="F:GTP binding"/>
    <property type="evidence" value="ECO:0007669"/>
    <property type="project" value="UniProtKB-UniRule"/>
</dbReference>
<dbReference type="InterPro" id="IPR027417">
    <property type="entry name" value="P-loop_NTPase"/>
</dbReference>
<evidence type="ECO:0000256" key="11">
    <source>
        <dbReference type="ARBA" id="ARBA00022777"/>
    </source>
</evidence>
<keyword evidence="11 14" id="KW-0418">Kinase</keyword>
<comment type="catalytic activity">
    <reaction evidence="1 14">
        <text>adenosylcob(III)inamide + ATP = adenosylcob(III)inamide phosphate + ADP + H(+)</text>
        <dbReference type="Rhea" id="RHEA:15769"/>
        <dbReference type="ChEBI" id="CHEBI:2480"/>
        <dbReference type="ChEBI" id="CHEBI:15378"/>
        <dbReference type="ChEBI" id="CHEBI:30616"/>
        <dbReference type="ChEBI" id="CHEBI:58502"/>
        <dbReference type="ChEBI" id="CHEBI:456216"/>
        <dbReference type="EC" id="2.7.1.156"/>
    </reaction>
</comment>
<evidence type="ECO:0000256" key="8">
    <source>
        <dbReference type="ARBA" id="ARBA00022573"/>
    </source>
</evidence>
<evidence type="ECO:0000256" key="4">
    <source>
        <dbReference type="ARBA" id="ARBA00003889"/>
    </source>
</evidence>
<feature type="binding site" evidence="16">
    <location>
        <begin position="32"/>
        <end position="34"/>
    </location>
    <ligand>
        <name>GTP</name>
        <dbReference type="ChEBI" id="CHEBI:37565"/>
    </ligand>
</feature>
<evidence type="ECO:0000256" key="1">
    <source>
        <dbReference type="ARBA" id="ARBA00000312"/>
    </source>
</evidence>
<reference evidence="17 18" key="1">
    <citation type="submission" date="2018-07" db="EMBL/GenBank/DDBJ databases">
        <title>Crenobacter cavernae sp. nov., isolated from a karst cave.</title>
        <authorList>
            <person name="Zhu H."/>
        </authorList>
    </citation>
    <scope>NUCLEOTIDE SEQUENCE [LARGE SCALE GENOMIC DNA]</scope>
    <source>
        <strain evidence="17 18">K1W11S-77</strain>
    </source>
</reference>
<dbReference type="CDD" id="cd00544">
    <property type="entry name" value="CobU"/>
    <property type="match status" value="1"/>
</dbReference>
<keyword evidence="8 14" id="KW-0169">Cobalamin biosynthesis</keyword>
<dbReference type="SUPFAM" id="SSF52540">
    <property type="entry name" value="P-loop containing nucleoside triphosphate hydrolases"/>
    <property type="match status" value="1"/>
</dbReference>
<evidence type="ECO:0000256" key="16">
    <source>
        <dbReference type="PIRSR" id="PIRSR006135-2"/>
    </source>
</evidence>
<comment type="pathway">
    <text evidence="5 14">Cofactor biosynthesis; adenosylcobalamin biosynthesis; adenosylcobalamin from cob(II)yrinate a,c-diamide: step 6/7.</text>
</comment>
<comment type="similarity">
    <text evidence="7 14">Belongs to the CobU/CobP family.</text>
</comment>
<comment type="function">
    <text evidence="4 14">Catalyzes ATP-dependent phosphorylation of adenosylcobinamide and addition of GMP to adenosylcobinamide phosphate.</text>
</comment>
<organism evidence="17 18">
    <name type="scientific">Crenobacter cavernae</name>
    <dbReference type="NCBI Taxonomy" id="2290923"/>
    <lineage>
        <taxon>Bacteria</taxon>
        <taxon>Pseudomonadati</taxon>
        <taxon>Pseudomonadota</taxon>
        <taxon>Betaproteobacteria</taxon>
        <taxon>Neisseriales</taxon>
        <taxon>Neisseriaceae</taxon>
        <taxon>Crenobacter</taxon>
    </lineage>
</organism>
<feature type="active site" description="GMP-histidine intermediate" evidence="15">
    <location>
        <position position="50"/>
    </location>
</feature>
<accession>A0A345Y587</accession>
<comment type="catalytic activity">
    <reaction evidence="2 14">
        <text>adenosylcob(III)inamide phosphate + GTP + H(+) = adenosylcob(III)inamide-GDP + diphosphate</text>
        <dbReference type="Rhea" id="RHEA:22712"/>
        <dbReference type="ChEBI" id="CHEBI:15378"/>
        <dbReference type="ChEBI" id="CHEBI:33019"/>
        <dbReference type="ChEBI" id="CHEBI:37565"/>
        <dbReference type="ChEBI" id="CHEBI:58502"/>
        <dbReference type="ChEBI" id="CHEBI:60487"/>
        <dbReference type="EC" id="2.7.7.62"/>
    </reaction>
</comment>
<dbReference type="EC" id="2.7.1.156" evidence="14"/>
<evidence type="ECO:0000256" key="5">
    <source>
        <dbReference type="ARBA" id="ARBA00004692"/>
    </source>
</evidence>
<dbReference type="EC" id="2.7.7.62" evidence="14"/>
<comment type="catalytic activity">
    <reaction evidence="3">
        <text>adenosylcob(III)inamide + GTP = adenosylcob(III)inamide phosphate + GDP + H(+)</text>
        <dbReference type="Rhea" id="RHEA:15765"/>
        <dbReference type="ChEBI" id="CHEBI:2480"/>
        <dbReference type="ChEBI" id="CHEBI:15378"/>
        <dbReference type="ChEBI" id="CHEBI:37565"/>
        <dbReference type="ChEBI" id="CHEBI:58189"/>
        <dbReference type="ChEBI" id="CHEBI:58502"/>
        <dbReference type="EC" id="2.7.1.156"/>
    </reaction>
</comment>
<dbReference type="OrthoDB" id="9788370at2"/>
<evidence type="ECO:0000256" key="3">
    <source>
        <dbReference type="ARBA" id="ARBA00001522"/>
    </source>
</evidence>
<evidence type="ECO:0000256" key="12">
    <source>
        <dbReference type="ARBA" id="ARBA00022840"/>
    </source>
</evidence>
<dbReference type="Gene3D" id="3.40.50.300">
    <property type="entry name" value="P-loop containing nucleotide triphosphate hydrolases"/>
    <property type="match status" value="1"/>
</dbReference>
<dbReference type="PANTHER" id="PTHR34848:SF1">
    <property type="entry name" value="BIFUNCTIONAL ADENOSYLCOBALAMIN BIOSYNTHESIS PROTEIN COBU"/>
    <property type="match status" value="1"/>
</dbReference>
<evidence type="ECO:0000256" key="13">
    <source>
        <dbReference type="ARBA" id="ARBA00023134"/>
    </source>
</evidence>
<evidence type="ECO:0000256" key="7">
    <source>
        <dbReference type="ARBA" id="ARBA00007490"/>
    </source>
</evidence>
<feature type="binding site" evidence="16">
    <location>
        <position position="84"/>
    </location>
    <ligand>
        <name>GTP</name>
        <dbReference type="ChEBI" id="CHEBI:37565"/>
    </ligand>
</feature>
<evidence type="ECO:0000313" key="17">
    <source>
        <dbReference type="EMBL" id="AXK39089.1"/>
    </source>
</evidence>
<dbReference type="UniPathway" id="UPA00148">
    <property type="reaction ID" value="UER00236"/>
</dbReference>
<keyword evidence="17" id="KW-0548">Nucleotidyltransferase</keyword>
<evidence type="ECO:0000256" key="2">
    <source>
        <dbReference type="ARBA" id="ARBA00000711"/>
    </source>
</evidence>
<feature type="binding site" evidence="16">
    <location>
        <begin position="7"/>
        <end position="14"/>
    </location>
    <ligand>
        <name>GTP</name>
        <dbReference type="ChEBI" id="CHEBI:37565"/>
    </ligand>
</feature>
<evidence type="ECO:0000256" key="9">
    <source>
        <dbReference type="ARBA" id="ARBA00022679"/>
    </source>
</evidence>
<keyword evidence="9 14" id="KW-0808">Transferase</keyword>
<keyword evidence="13 14" id="KW-0342">GTP-binding</keyword>
<protein>
    <recommendedName>
        <fullName evidence="14">Bifunctional adenosylcobalamin biosynthesis protein</fullName>
        <ecNumber evidence="14">2.7.1.156</ecNumber>
        <ecNumber evidence="14">2.7.7.62</ecNumber>
    </recommendedName>
</protein>
<proteinExistence type="inferred from homology"/>
<dbReference type="GO" id="GO:0008820">
    <property type="term" value="F:cobinamide phosphate guanylyltransferase activity"/>
    <property type="evidence" value="ECO:0007669"/>
    <property type="project" value="UniProtKB-UniRule"/>
</dbReference>
<feature type="binding site" evidence="16">
    <location>
        <position position="62"/>
    </location>
    <ligand>
        <name>GTP</name>
        <dbReference type="ChEBI" id="CHEBI:37565"/>
    </ligand>
</feature>
<evidence type="ECO:0000256" key="10">
    <source>
        <dbReference type="ARBA" id="ARBA00022741"/>
    </source>
</evidence>
<dbReference type="GO" id="GO:0009236">
    <property type="term" value="P:cobalamin biosynthetic process"/>
    <property type="evidence" value="ECO:0007669"/>
    <property type="project" value="UniProtKB-UniRule"/>
</dbReference>
<sequence>MLHLITGGARSGKSRYAETLALAHPGRVVYLATAACDPGDAEFAARIAHHRARRPAAWGFAETGATLAEALEAQAAPDTLLLVDCMTMWLMHFVDGVCSGGGLGQRWPEARARLLATLPRLPGTVLLVTNELGWGVVPMGAATRAFVDELGRLNQDLAAAADKVTLVACGLPLALKGEEK</sequence>
<evidence type="ECO:0000313" key="18">
    <source>
        <dbReference type="Proteomes" id="UP000254537"/>
    </source>
</evidence>
<dbReference type="InterPro" id="IPR003203">
    <property type="entry name" value="CobU/CobP"/>
</dbReference>
<dbReference type="EMBL" id="CP031337">
    <property type="protein sequence ID" value="AXK39089.1"/>
    <property type="molecule type" value="Genomic_DNA"/>
</dbReference>
<dbReference type="GO" id="GO:0043752">
    <property type="term" value="F:adenosylcobinamide kinase activity"/>
    <property type="evidence" value="ECO:0007669"/>
    <property type="project" value="UniProtKB-EC"/>
</dbReference>
<keyword evidence="12 14" id="KW-0067">ATP-binding</keyword>
<gene>
    <name evidence="17" type="ORF">DWG20_06375</name>
</gene>
<evidence type="ECO:0000256" key="15">
    <source>
        <dbReference type="PIRSR" id="PIRSR006135-1"/>
    </source>
</evidence>
<dbReference type="NCBIfam" id="NF004469">
    <property type="entry name" value="PRK05800.1"/>
    <property type="match status" value="1"/>
</dbReference>
<evidence type="ECO:0000256" key="14">
    <source>
        <dbReference type="PIRNR" id="PIRNR006135"/>
    </source>
</evidence>
<feature type="binding site" evidence="16">
    <location>
        <begin position="51"/>
        <end position="54"/>
    </location>
    <ligand>
        <name>GTP</name>
        <dbReference type="ChEBI" id="CHEBI:37565"/>
    </ligand>
</feature>
<evidence type="ECO:0000256" key="6">
    <source>
        <dbReference type="ARBA" id="ARBA00005159"/>
    </source>
</evidence>
<keyword evidence="10 14" id="KW-0547">Nucleotide-binding</keyword>
<dbReference type="RefSeq" id="WP_115433024.1">
    <property type="nucleotide sequence ID" value="NZ_CP031337.1"/>
</dbReference>
<dbReference type="KEGG" id="ccah:DWG20_06375"/>
<name>A0A345Y587_9NEIS</name>
<dbReference type="AlphaFoldDB" id="A0A345Y587"/>
<dbReference type="Pfam" id="PF02283">
    <property type="entry name" value="CobU"/>
    <property type="match status" value="1"/>
</dbReference>
<dbReference type="Proteomes" id="UP000254537">
    <property type="component" value="Chromosome"/>
</dbReference>
<dbReference type="PIRSF" id="PIRSF006135">
    <property type="entry name" value="CobU"/>
    <property type="match status" value="1"/>
</dbReference>
<dbReference type="GO" id="GO:0005524">
    <property type="term" value="F:ATP binding"/>
    <property type="evidence" value="ECO:0007669"/>
    <property type="project" value="UniProtKB-UniRule"/>
</dbReference>